<feature type="compositionally biased region" description="Polar residues" evidence="1">
    <location>
        <begin position="119"/>
        <end position="133"/>
    </location>
</feature>
<feature type="region of interest" description="Disordered" evidence="1">
    <location>
        <begin position="805"/>
        <end position="827"/>
    </location>
</feature>
<dbReference type="AlphaFoldDB" id="A0A093V6L6"/>
<protein>
    <submittedName>
        <fullName evidence="2">Uncharacterized protein</fullName>
    </submittedName>
</protein>
<feature type="compositionally biased region" description="Basic and acidic residues" evidence="1">
    <location>
        <begin position="708"/>
        <end position="717"/>
    </location>
</feature>
<feature type="compositionally biased region" description="Polar residues" evidence="1">
    <location>
        <begin position="624"/>
        <end position="634"/>
    </location>
</feature>
<feature type="compositionally biased region" description="Polar residues" evidence="1">
    <location>
        <begin position="76"/>
        <end position="91"/>
    </location>
</feature>
<feature type="compositionally biased region" description="Basic and acidic residues" evidence="1">
    <location>
        <begin position="355"/>
        <end position="367"/>
    </location>
</feature>
<feature type="compositionally biased region" description="Polar residues" evidence="1">
    <location>
        <begin position="144"/>
        <end position="159"/>
    </location>
</feature>
<reference evidence="2" key="1">
    <citation type="journal article" date="2014" name="PLoS Genet.">
        <title>Signature Gene Expression Reveals Novel Clues to the Molecular Mechanisms of Dimorphic Transition in Penicillium marneffei.</title>
        <authorList>
            <person name="Yang E."/>
            <person name="Wang G."/>
            <person name="Cai J."/>
            <person name="Woo P.C."/>
            <person name="Lau S.K."/>
            <person name="Yuen K.-Y."/>
            <person name="Chow W.-N."/>
            <person name="Lin X."/>
        </authorList>
    </citation>
    <scope>NUCLEOTIDE SEQUENCE [LARGE SCALE GENOMIC DNA]</scope>
    <source>
        <strain evidence="2">PM1</strain>
    </source>
</reference>
<feature type="compositionally biased region" description="Polar residues" evidence="1">
    <location>
        <begin position="805"/>
        <end position="821"/>
    </location>
</feature>
<sequence length="849" mass="93148">METTYRSQASTSVHIPNRFDTKQRNVAHRNDAPPEIPPSPTLTNPDMILPDDGERQSSTPSPPFQLTPSDPRMLQNGLQQQNGYYPSNGSNYRAPRSRWTYEGHAHGRPLSDIGEEDSQQSSPAYASRYTAQPHQEKSDADSVGSGSTISAGSQRQLNLNPEGIRGGNDSGFNSRRSSYASQSSIDRERAQASNALVSGSSQQAEEESSSAILSSEAERILENAKRRLTLMEGNLTRARSSIRLGQTPSPSPTSPGILLPTRNLQPAGALYRSISQTDRRVSLLRPQPVYMPTQESGHSRGHSETNLPSTASLESPSLQPSRSMSALASSGSSQYDSRENSFPYNAADTHGGHMRRQDSRPEDDYRRGYLSPDVNGLAGLGTSTAPKMSSMEDFNSAYPPDGPPSRAQSQLQVRDLKDQAAGLRTKVALLKVKTQEDNLRRRSLQSLRTPSPFTAAERWYSSVLEHGNGGANMHSNAGYGWVSEPTSARLDDNGHSTSNGTDEYPIDAPLSPQRYEPTSAQSPHINDKFILDNDDQSVVESHYEDAEEGEYDEDDEDIDRERLNDILNEPYDDDDQSDIFEDFPSGTAPEATPHEEREDAFDYENFYLHSALGTFSRNKIRRNSYGSTGSTETTRPARDQRPGTHNRSTSSDSVSTFATFATATENAYDDYDDDQDDALQAIDQIVDNWNDSEDEEDVSTPVQSRRATVIDRSDESRYLAASRSRDNGPYTPTGKSLPIDRNLSTPTTPVDAFMSSLSSSRSASTRPSSSLNTDDTRLLEQVFESLGKVCTELQELTIAASATAGTNGKVTSNGSASTTPSADPKYIRTLRRRLDAARRVLDGQLDSDA</sequence>
<feature type="region of interest" description="Disordered" evidence="1">
    <location>
        <begin position="1"/>
        <end position="213"/>
    </location>
</feature>
<feature type="region of interest" description="Disordered" evidence="1">
    <location>
        <begin position="484"/>
        <end position="534"/>
    </location>
</feature>
<feature type="compositionally biased region" description="Basic and acidic residues" evidence="1">
    <location>
        <begin position="17"/>
        <end position="32"/>
    </location>
</feature>
<evidence type="ECO:0000313" key="2">
    <source>
        <dbReference type="EMBL" id="KFX47830.1"/>
    </source>
</evidence>
<feature type="compositionally biased region" description="Polar residues" evidence="1">
    <location>
        <begin position="1"/>
        <end position="14"/>
    </location>
</feature>
<comment type="caution">
    <text evidence="2">The sequence shown here is derived from an EMBL/GenBank/DDBJ whole genome shotgun (WGS) entry which is preliminary data.</text>
</comment>
<gene>
    <name evidence="2" type="ORF">GQ26_0142160</name>
</gene>
<proteinExistence type="predicted"/>
<feature type="compositionally biased region" description="Low complexity" evidence="1">
    <location>
        <begin position="321"/>
        <end position="335"/>
    </location>
</feature>
<feature type="compositionally biased region" description="Low complexity" evidence="1">
    <location>
        <begin position="198"/>
        <end position="213"/>
    </location>
</feature>
<accession>A0A093V6L6</accession>
<feature type="region of interest" description="Disordered" evidence="1">
    <location>
        <begin position="568"/>
        <end position="594"/>
    </location>
</feature>
<dbReference type="HOGENOM" id="CLU_008005_1_0_1"/>
<feature type="compositionally biased region" description="Low complexity" evidence="1">
    <location>
        <begin position="174"/>
        <end position="184"/>
    </location>
</feature>
<feature type="region of interest" description="Disordered" evidence="1">
    <location>
        <begin position="278"/>
        <end position="408"/>
    </location>
</feature>
<feature type="region of interest" description="Disordered" evidence="1">
    <location>
        <begin position="239"/>
        <end position="261"/>
    </location>
</feature>
<feature type="compositionally biased region" description="Acidic residues" evidence="1">
    <location>
        <begin position="570"/>
        <end position="581"/>
    </location>
</feature>
<name>A0A093V6L6_TALMA</name>
<organism evidence="2">
    <name type="scientific">Talaromyces marneffei PM1</name>
    <dbReference type="NCBI Taxonomy" id="1077442"/>
    <lineage>
        <taxon>Eukaryota</taxon>
        <taxon>Fungi</taxon>
        <taxon>Dikarya</taxon>
        <taxon>Ascomycota</taxon>
        <taxon>Pezizomycotina</taxon>
        <taxon>Eurotiomycetes</taxon>
        <taxon>Eurotiomycetidae</taxon>
        <taxon>Eurotiales</taxon>
        <taxon>Trichocomaceae</taxon>
        <taxon>Talaromyces</taxon>
        <taxon>Talaromyces sect. Talaromyces</taxon>
    </lineage>
</organism>
<dbReference type="EMBL" id="JPOX01000014">
    <property type="protein sequence ID" value="KFX47830.1"/>
    <property type="molecule type" value="Genomic_DNA"/>
</dbReference>
<dbReference type="eggNOG" id="ENOG502SDRZ">
    <property type="taxonomic scope" value="Eukaryota"/>
</dbReference>
<feature type="compositionally biased region" description="Low complexity" evidence="1">
    <location>
        <begin position="244"/>
        <end position="261"/>
    </location>
</feature>
<feature type="region of interest" description="Disordered" evidence="1">
    <location>
        <begin position="689"/>
        <end position="773"/>
    </location>
</feature>
<feature type="compositionally biased region" description="Polar residues" evidence="1">
    <location>
        <begin position="304"/>
        <end position="320"/>
    </location>
</feature>
<feature type="region of interest" description="Disordered" evidence="1">
    <location>
        <begin position="621"/>
        <end position="654"/>
    </location>
</feature>
<evidence type="ECO:0000256" key="1">
    <source>
        <dbReference type="SAM" id="MobiDB-lite"/>
    </source>
</evidence>
<feature type="compositionally biased region" description="Low complexity" evidence="1">
    <location>
        <begin position="755"/>
        <end position="771"/>
    </location>
</feature>